<dbReference type="Proteomes" id="UP000297910">
    <property type="component" value="Unassembled WGS sequence"/>
</dbReference>
<feature type="compositionally biased region" description="Polar residues" evidence="1">
    <location>
        <begin position="407"/>
        <end position="421"/>
    </location>
</feature>
<sequence>MAGQQPPFNGMEEISKTIPSKDSMSSHEKCSILIASQRNHSKHDLVDILESETLRGASENVRPIQSTQPDTSNHREEDPSRKDSTEQVTQQPMKQCCSDFEPKSLKDLHKKHAAFTGEDCSPDLLSGEHMHINAQSAVAVNPDDIINVENNGIRSGNEESIHGSLYSDEDMRVPTWNVWNVARTRLDTVRGHQPNANVYQPRILRMGQATGVNTDKMSRFDSNDFDSADGRISEKDPSISKLKTNDGKQSVTENSPVKKLTPLEMAIRNPLPRWNHPVSVNGKLYQRVKSPTIFQYFNHCGFSDENLLGQMTKSLEQMSILLPFPVLAGAPKWLYDYRILNGQVCQRLIHAPATNLLPLVSLNLPPEALLSVVPINRNKSLEIDRQSTTSSPQETKMKSASLDKEQMSSNSSPLGLSTEGQRMTDGACQKALVKANTLLAQEEEAHTTADHSTYVDATRGEITANIDRAKDSDRARVLLAQYSMTNAASDDFSFVAIFQEKLNALKTIDQKCQEKRASLIQGTNVDLNGGNTIYQEASRASERKWYLERKAYLESLRERRYNSEQKKPNEIPQDRKPDARRNDATCLDRRDFKDYRNLTSPELNEMREAKDKFQASVTDAYSAYLAARRAKDAACTKLETAVAERKALWMENIHRLDNPRFKKESSNADKKFLECHMECNKRVGTFNAIKHASQQKYKDRESFEKKIELINRACGDDITQRTEPAKNDSAYATFAADHHSARVTLARLEAHYTALSAKAKLQPPRMVEDSWTDGHYGFLEQPMHDQKQRNHSIWSNNYITVEEHGQGHSDDYDQSAFQACLSRPDKVPAHHDPSKFKANIPSKPPAVTGQCPNTGSRNYYSVKSTDCAEYMTIFKEWKPRLNHLDIMNAMFLDRAARGRQLAGQQPGKFDHAVFQHLRQWGYSRPDASIDTVDSATLASSALCLLAVKGQGHCVPEVADKEVVMLNNANDTFTETSKAIDTPASTINKHTVMADKMVTDVVDITKKLADLDVATTKKNPSLSLIKPSSKPPESMKSLPHNEQSITSETTANTEMTNIENLALNEHFISENDRSEILSKDMMQKPVVLDFPSAPPSTPVPASSPTQEVDLEYDSDIQSDASWVMAGDDDHDDNAEVDAVKGLKSVEESEEVEEWEML</sequence>
<accession>A0A4Z1FC07</accession>
<evidence type="ECO:0000313" key="2">
    <source>
        <dbReference type="EMBL" id="TGO21020.1"/>
    </source>
</evidence>
<protein>
    <submittedName>
        <fullName evidence="2">Uncharacterized protein</fullName>
    </submittedName>
</protein>
<feature type="compositionally biased region" description="Basic and acidic residues" evidence="1">
    <location>
        <begin position="395"/>
        <end position="406"/>
    </location>
</feature>
<feature type="region of interest" description="Disordered" evidence="1">
    <location>
        <begin position="1020"/>
        <end position="1048"/>
    </location>
</feature>
<keyword evidence="3" id="KW-1185">Reference proteome</keyword>
<feature type="compositionally biased region" description="Basic and acidic residues" evidence="1">
    <location>
        <begin position="216"/>
        <end position="246"/>
    </location>
</feature>
<organism evidence="2 3">
    <name type="scientific">Botrytis paeoniae</name>
    <dbReference type="NCBI Taxonomy" id="278948"/>
    <lineage>
        <taxon>Eukaryota</taxon>
        <taxon>Fungi</taxon>
        <taxon>Dikarya</taxon>
        <taxon>Ascomycota</taxon>
        <taxon>Pezizomycotina</taxon>
        <taxon>Leotiomycetes</taxon>
        <taxon>Helotiales</taxon>
        <taxon>Sclerotiniaceae</taxon>
        <taxon>Botrytis</taxon>
    </lineage>
</organism>
<feature type="region of interest" description="Disordered" evidence="1">
    <location>
        <begin position="559"/>
        <end position="583"/>
    </location>
</feature>
<gene>
    <name evidence="2" type="ORF">BPAE_0248g00160</name>
</gene>
<feature type="region of interest" description="Disordered" evidence="1">
    <location>
        <begin position="1"/>
        <end position="29"/>
    </location>
</feature>
<feature type="compositionally biased region" description="Basic and acidic residues" evidence="1">
    <location>
        <begin position="72"/>
        <end position="85"/>
    </location>
</feature>
<reference evidence="2 3" key="1">
    <citation type="submission" date="2017-12" db="EMBL/GenBank/DDBJ databases">
        <title>Comparative genomics of Botrytis spp.</title>
        <authorList>
            <person name="Valero-Jimenez C.A."/>
            <person name="Tapia P."/>
            <person name="Veloso J."/>
            <person name="Silva-Moreno E."/>
            <person name="Staats M."/>
            <person name="Valdes J.H."/>
            <person name="Van Kan J.A.L."/>
        </authorList>
    </citation>
    <scope>NUCLEOTIDE SEQUENCE [LARGE SCALE GENOMIC DNA]</scope>
    <source>
        <strain evidence="2 3">Bp0003</strain>
    </source>
</reference>
<feature type="compositionally biased region" description="Low complexity" evidence="1">
    <location>
        <begin position="1020"/>
        <end position="1037"/>
    </location>
</feature>
<feature type="region of interest" description="Disordered" evidence="1">
    <location>
        <begin position="56"/>
        <end position="95"/>
    </location>
</feature>
<evidence type="ECO:0000256" key="1">
    <source>
        <dbReference type="SAM" id="MobiDB-lite"/>
    </source>
</evidence>
<evidence type="ECO:0000313" key="3">
    <source>
        <dbReference type="Proteomes" id="UP000297910"/>
    </source>
</evidence>
<feature type="region of interest" description="Disordered" evidence="1">
    <location>
        <begin position="828"/>
        <end position="850"/>
    </location>
</feature>
<comment type="caution">
    <text evidence="2">The sequence shown here is derived from an EMBL/GenBank/DDBJ whole genome shotgun (WGS) entry which is preliminary data.</text>
</comment>
<proteinExistence type="predicted"/>
<feature type="region of interest" description="Disordered" evidence="1">
    <location>
        <begin position="383"/>
        <end position="421"/>
    </location>
</feature>
<feature type="region of interest" description="Disordered" evidence="1">
    <location>
        <begin position="214"/>
        <end position="253"/>
    </location>
</feature>
<feature type="compositionally biased region" description="Polar residues" evidence="1">
    <location>
        <begin position="1039"/>
        <end position="1048"/>
    </location>
</feature>
<dbReference type="EMBL" id="PQXI01000247">
    <property type="protein sequence ID" value="TGO21020.1"/>
    <property type="molecule type" value="Genomic_DNA"/>
</dbReference>
<dbReference type="AlphaFoldDB" id="A0A4Z1FC07"/>
<name>A0A4Z1FC07_9HELO</name>